<dbReference type="Proteomes" id="UP001458946">
    <property type="component" value="Unassembled WGS sequence"/>
</dbReference>
<dbReference type="EMBL" id="BAABRN010000104">
    <property type="protein sequence ID" value="GAA5504299.1"/>
    <property type="molecule type" value="Genomic_DNA"/>
</dbReference>
<gene>
    <name evidence="1" type="ORF">Dxin01_04069</name>
</gene>
<accession>A0ABP9VGF2</accession>
<proteinExistence type="predicted"/>
<protein>
    <submittedName>
        <fullName evidence="1">Uncharacterized protein</fullName>
    </submittedName>
</protein>
<name>A0ABP9VGF2_9DEIO</name>
<evidence type="ECO:0000313" key="1">
    <source>
        <dbReference type="EMBL" id="GAA5504299.1"/>
    </source>
</evidence>
<keyword evidence="2" id="KW-1185">Reference proteome</keyword>
<organism evidence="1 2">
    <name type="scientific">Deinococcus xinjiangensis</name>
    <dbReference type="NCBI Taxonomy" id="457454"/>
    <lineage>
        <taxon>Bacteria</taxon>
        <taxon>Thermotogati</taxon>
        <taxon>Deinococcota</taxon>
        <taxon>Deinococci</taxon>
        <taxon>Deinococcales</taxon>
        <taxon>Deinococcaceae</taxon>
        <taxon>Deinococcus</taxon>
    </lineage>
</organism>
<evidence type="ECO:0000313" key="2">
    <source>
        <dbReference type="Proteomes" id="UP001458946"/>
    </source>
</evidence>
<sequence>MEGFRGLVNDCFSCLDFHQHATLTEVLNSPLWHLDMKCVERDDNEPLSGRECHGFLVAAGKLEHDGFRGHETLQAACIVPLVRLNKLGAGH</sequence>
<reference evidence="1 2" key="1">
    <citation type="submission" date="2024-02" db="EMBL/GenBank/DDBJ databases">
        <title>Deinococcus xinjiangensis NBRC 107630.</title>
        <authorList>
            <person name="Ichikawa N."/>
            <person name="Katano-Makiyama Y."/>
            <person name="Hidaka K."/>
        </authorList>
    </citation>
    <scope>NUCLEOTIDE SEQUENCE [LARGE SCALE GENOMIC DNA]</scope>
    <source>
        <strain evidence="1 2">NBRC 107630</strain>
    </source>
</reference>
<comment type="caution">
    <text evidence="1">The sequence shown here is derived from an EMBL/GenBank/DDBJ whole genome shotgun (WGS) entry which is preliminary data.</text>
</comment>